<protein>
    <submittedName>
        <fullName evidence="1">Uncharacterized protein</fullName>
    </submittedName>
</protein>
<name>A0A2P2PG89_RHIMU</name>
<proteinExistence type="predicted"/>
<organism evidence="1">
    <name type="scientific">Rhizophora mucronata</name>
    <name type="common">Asiatic mangrove</name>
    <dbReference type="NCBI Taxonomy" id="61149"/>
    <lineage>
        <taxon>Eukaryota</taxon>
        <taxon>Viridiplantae</taxon>
        <taxon>Streptophyta</taxon>
        <taxon>Embryophyta</taxon>
        <taxon>Tracheophyta</taxon>
        <taxon>Spermatophyta</taxon>
        <taxon>Magnoliopsida</taxon>
        <taxon>eudicotyledons</taxon>
        <taxon>Gunneridae</taxon>
        <taxon>Pentapetalae</taxon>
        <taxon>rosids</taxon>
        <taxon>fabids</taxon>
        <taxon>Malpighiales</taxon>
        <taxon>Rhizophoraceae</taxon>
        <taxon>Rhizophora</taxon>
    </lineage>
</organism>
<sequence>MNVCVTLTLIHTFVSTINTTVFSYLNLYTWIFNRS</sequence>
<dbReference type="EMBL" id="GGEC01073270">
    <property type="protein sequence ID" value="MBX53754.1"/>
    <property type="molecule type" value="Transcribed_RNA"/>
</dbReference>
<reference evidence="1" key="1">
    <citation type="submission" date="2018-02" db="EMBL/GenBank/DDBJ databases">
        <title>Rhizophora mucronata_Transcriptome.</title>
        <authorList>
            <person name="Meera S.P."/>
            <person name="Sreeshan A."/>
            <person name="Augustine A."/>
        </authorList>
    </citation>
    <scope>NUCLEOTIDE SEQUENCE</scope>
    <source>
        <tissue evidence="1">Leaf</tissue>
    </source>
</reference>
<evidence type="ECO:0000313" key="1">
    <source>
        <dbReference type="EMBL" id="MBX53754.1"/>
    </source>
</evidence>
<dbReference type="AlphaFoldDB" id="A0A2P2PG89"/>
<accession>A0A2P2PG89</accession>